<keyword evidence="8" id="KW-1185">Reference proteome</keyword>
<keyword evidence="7" id="KW-0238">DNA-binding</keyword>
<gene>
    <name evidence="7" type="ORF">PCC79_01880</name>
</gene>
<evidence type="ECO:0000256" key="1">
    <source>
        <dbReference type="ARBA" id="ARBA00021390"/>
    </source>
</evidence>
<dbReference type="InterPro" id="IPR014036">
    <property type="entry name" value="DeoR-like_C"/>
</dbReference>
<dbReference type="SUPFAM" id="SSF46785">
    <property type="entry name" value="Winged helix' DNA-binding domain"/>
    <property type="match status" value="1"/>
</dbReference>
<accession>A0ABZ3C8U4</accession>
<evidence type="ECO:0000256" key="4">
    <source>
        <dbReference type="ARBA" id="ARBA00023163"/>
    </source>
</evidence>
<dbReference type="SUPFAM" id="SSF100950">
    <property type="entry name" value="NagB/RpiA/CoA transferase-like"/>
    <property type="match status" value="1"/>
</dbReference>
<evidence type="ECO:0000259" key="6">
    <source>
        <dbReference type="PROSITE" id="PS51000"/>
    </source>
</evidence>
<evidence type="ECO:0000313" key="7">
    <source>
        <dbReference type="EMBL" id="WZW98985.1"/>
    </source>
</evidence>
<feature type="domain" description="HTH deoR-type" evidence="6">
    <location>
        <begin position="3"/>
        <end position="58"/>
    </location>
</feature>
<dbReference type="SMART" id="SM01134">
    <property type="entry name" value="DeoRC"/>
    <property type="match status" value="1"/>
</dbReference>
<protein>
    <recommendedName>
        <fullName evidence="1">Lactose phosphotransferase system repressor</fullName>
    </recommendedName>
</protein>
<dbReference type="Pfam" id="PF00455">
    <property type="entry name" value="DeoRC"/>
    <property type="match status" value="1"/>
</dbReference>
<dbReference type="InterPro" id="IPR001034">
    <property type="entry name" value="DeoR_HTH"/>
</dbReference>
<evidence type="ECO:0000256" key="5">
    <source>
        <dbReference type="ARBA" id="ARBA00024937"/>
    </source>
</evidence>
<name>A0ABZ3C8U4_9ACTN</name>
<keyword evidence="4" id="KW-0804">Transcription</keyword>
<comment type="function">
    <text evidence="5">Repressor of the lactose catabolism operon. Galactose-6-phosphate is the inducer.</text>
</comment>
<dbReference type="InterPro" id="IPR036388">
    <property type="entry name" value="WH-like_DNA-bd_sf"/>
</dbReference>
<proteinExistence type="predicted"/>
<evidence type="ECO:0000256" key="3">
    <source>
        <dbReference type="ARBA" id="ARBA00023015"/>
    </source>
</evidence>
<dbReference type="SMART" id="SM00420">
    <property type="entry name" value="HTH_DEOR"/>
    <property type="match status" value="1"/>
</dbReference>
<dbReference type="Gene3D" id="1.10.10.10">
    <property type="entry name" value="Winged helix-like DNA-binding domain superfamily/Winged helix DNA-binding domain"/>
    <property type="match status" value="1"/>
</dbReference>
<dbReference type="PROSITE" id="PS51000">
    <property type="entry name" value="HTH_DEOR_2"/>
    <property type="match status" value="1"/>
</dbReference>
<dbReference type="Pfam" id="PF08220">
    <property type="entry name" value="HTH_DeoR"/>
    <property type="match status" value="1"/>
</dbReference>
<dbReference type="Proteomes" id="UP001434337">
    <property type="component" value="Chromosome"/>
</dbReference>
<organism evidence="7 8">
    <name type="scientific">Propioniciclava soli</name>
    <dbReference type="NCBI Taxonomy" id="2775081"/>
    <lineage>
        <taxon>Bacteria</taxon>
        <taxon>Bacillati</taxon>
        <taxon>Actinomycetota</taxon>
        <taxon>Actinomycetes</taxon>
        <taxon>Propionibacteriales</taxon>
        <taxon>Propionibacteriaceae</taxon>
        <taxon>Propioniciclava</taxon>
    </lineage>
</organism>
<dbReference type="PRINTS" id="PR00037">
    <property type="entry name" value="HTHLACR"/>
</dbReference>
<dbReference type="GO" id="GO:0003677">
    <property type="term" value="F:DNA binding"/>
    <property type="evidence" value="ECO:0007669"/>
    <property type="project" value="UniProtKB-KW"/>
</dbReference>
<keyword evidence="2" id="KW-0678">Repressor</keyword>
<dbReference type="InterPro" id="IPR050313">
    <property type="entry name" value="Carb_Metab_HTH_regulators"/>
</dbReference>
<dbReference type="PANTHER" id="PTHR30363:SF4">
    <property type="entry name" value="GLYCEROL-3-PHOSPHATE REGULON REPRESSOR"/>
    <property type="match status" value="1"/>
</dbReference>
<evidence type="ECO:0000313" key="8">
    <source>
        <dbReference type="Proteomes" id="UP001434337"/>
    </source>
</evidence>
<dbReference type="InterPro" id="IPR037171">
    <property type="entry name" value="NagB/RpiA_transferase-like"/>
</dbReference>
<reference evidence="7 8" key="1">
    <citation type="journal article" date="2023" name="Environ Microbiome">
        <title>A coral-associated actinobacterium mitigates coral bleaching under heat stress.</title>
        <authorList>
            <person name="Li J."/>
            <person name="Zou Y."/>
            <person name="Li Q."/>
            <person name="Zhang J."/>
            <person name="Bourne D.G."/>
            <person name="Lyu Y."/>
            <person name="Liu C."/>
            <person name="Zhang S."/>
        </authorList>
    </citation>
    <scope>NUCLEOTIDE SEQUENCE [LARGE SCALE GENOMIC DNA]</scope>
    <source>
        <strain evidence="7 8">SCSIO 13291</strain>
    </source>
</reference>
<dbReference type="Gene3D" id="3.40.50.1360">
    <property type="match status" value="1"/>
</dbReference>
<dbReference type="PANTHER" id="PTHR30363">
    <property type="entry name" value="HTH-TYPE TRANSCRIPTIONAL REGULATOR SRLR-RELATED"/>
    <property type="match status" value="1"/>
</dbReference>
<dbReference type="InterPro" id="IPR036390">
    <property type="entry name" value="WH_DNA-bd_sf"/>
</dbReference>
<keyword evidence="3" id="KW-0805">Transcription regulation</keyword>
<dbReference type="EMBL" id="CP115965">
    <property type="protein sequence ID" value="WZW98985.1"/>
    <property type="molecule type" value="Genomic_DNA"/>
</dbReference>
<sequence length="255" mass="26887">MYAEERQHEIVTRARELGRVSVAELATRFHVTPETIRRDLDTLSGRGLLSRVHGGAVPAEKLRLAEAPVGARDASSTEEKLAIAHRAIGLLPRREGLTVLLDAGTTTARLCSLLPPWISLAVTNSVPTAAALSSRGDLEVVLLGGEVRGITQATVGADALHTLGRLRVDVAFLGTNGFSVDHGFSTPDPGEAAMKQAMVASAREVYVLADSSKLGVDHLVRFASVDDVDLLVTDGHLPAGGAAELRDAGLRIELA</sequence>
<evidence type="ECO:0000256" key="2">
    <source>
        <dbReference type="ARBA" id="ARBA00022491"/>
    </source>
</evidence>
<dbReference type="RefSeq" id="WP_342372842.1">
    <property type="nucleotide sequence ID" value="NZ_CP115965.1"/>
</dbReference>